<proteinExistence type="predicted"/>
<keyword evidence="2" id="KW-1185">Reference proteome</keyword>
<name>A0A4R5MKY9_9SPHI</name>
<dbReference type="RefSeq" id="WP_133262061.1">
    <property type="nucleotide sequence ID" value="NZ_SJCY01000004.1"/>
</dbReference>
<dbReference type="EMBL" id="SJCY01000004">
    <property type="protein sequence ID" value="TDG36331.1"/>
    <property type="molecule type" value="Genomic_DNA"/>
</dbReference>
<dbReference type="OrthoDB" id="7064984at2"/>
<gene>
    <name evidence="1" type="ORF">EZJ43_07340</name>
</gene>
<dbReference type="Proteomes" id="UP000295668">
    <property type="component" value="Unassembled WGS sequence"/>
</dbReference>
<protein>
    <submittedName>
        <fullName evidence="1">Uncharacterized protein</fullName>
    </submittedName>
</protein>
<organism evidence="1 2">
    <name type="scientific">Pedobacter changchengzhani</name>
    <dbReference type="NCBI Taxonomy" id="2529274"/>
    <lineage>
        <taxon>Bacteria</taxon>
        <taxon>Pseudomonadati</taxon>
        <taxon>Bacteroidota</taxon>
        <taxon>Sphingobacteriia</taxon>
        <taxon>Sphingobacteriales</taxon>
        <taxon>Sphingobacteriaceae</taxon>
        <taxon>Pedobacter</taxon>
    </lineage>
</organism>
<comment type="caution">
    <text evidence="1">The sequence shown here is derived from an EMBL/GenBank/DDBJ whole genome shotgun (WGS) entry which is preliminary data.</text>
</comment>
<accession>A0A4R5MKY9</accession>
<evidence type="ECO:0000313" key="2">
    <source>
        <dbReference type="Proteomes" id="UP000295668"/>
    </source>
</evidence>
<evidence type="ECO:0000313" key="1">
    <source>
        <dbReference type="EMBL" id="TDG36331.1"/>
    </source>
</evidence>
<sequence length="64" mass="7299">MLASVKGYYEKGKITLREKAPVESKTEVVVTFLTDSPLEVFKRIPGALKGKYLSLMILMSHWRI</sequence>
<reference evidence="1 2" key="1">
    <citation type="submission" date="2019-02" db="EMBL/GenBank/DDBJ databases">
        <title>Pedobacter sp. nov., a novel speices isolated from soil of pinguins habitat in Antarcitica.</title>
        <authorList>
            <person name="He R.-H."/>
        </authorList>
    </citation>
    <scope>NUCLEOTIDE SEQUENCE [LARGE SCALE GENOMIC DNA]</scope>
    <source>
        <strain evidence="1 2">E01020</strain>
    </source>
</reference>
<dbReference type="AlphaFoldDB" id="A0A4R5MKY9"/>